<dbReference type="Proteomes" id="UP001197741">
    <property type="component" value="Unassembled WGS sequence"/>
</dbReference>
<dbReference type="AlphaFoldDB" id="A0A3E4LNG2"/>
<sequence length="72" mass="8242">MSVCYDKLWKMLIDKRMNKTDLKDKAGISFNVLAKMGKGESVSLESLHKICRTLKCDIGDIIEFSDEKIDIM</sequence>
<feature type="domain" description="HTH cro/C1-type" evidence="1">
    <location>
        <begin position="24"/>
        <end position="61"/>
    </location>
</feature>
<dbReference type="PROSITE" id="PS50943">
    <property type="entry name" value="HTH_CROC1"/>
    <property type="match status" value="1"/>
</dbReference>
<evidence type="ECO:0000313" key="2">
    <source>
        <dbReference type="EMBL" id="MCB6961078.1"/>
    </source>
</evidence>
<evidence type="ECO:0000259" key="1">
    <source>
        <dbReference type="PROSITE" id="PS50943"/>
    </source>
</evidence>
<dbReference type="Proteomes" id="UP000261052">
    <property type="component" value="Unassembled WGS sequence"/>
</dbReference>
<reference evidence="2" key="2">
    <citation type="submission" date="2021-10" db="EMBL/GenBank/DDBJ databases">
        <title>Collection of gut derived symbiotic bacterial strains cultured from healthy donors.</title>
        <authorList>
            <person name="Lin H."/>
            <person name="Littmann E."/>
            <person name="Kohout C."/>
            <person name="Pamer E.G."/>
        </authorList>
    </citation>
    <scope>NUCLEOTIDE SEQUENCE</scope>
    <source>
        <strain evidence="2">DFI.7.28A</strain>
    </source>
</reference>
<evidence type="ECO:0000313" key="4">
    <source>
        <dbReference type="Proteomes" id="UP000261052"/>
    </source>
</evidence>
<dbReference type="Pfam" id="PF13443">
    <property type="entry name" value="HTH_26"/>
    <property type="match status" value="1"/>
</dbReference>
<dbReference type="GO" id="GO:0003677">
    <property type="term" value="F:DNA binding"/>
    <property type="evidence" value="ECO:0007669"/>
    <property type="project" value="InterPro"/>
</dbReference>
<accession>A0A3E4LNG2</accession>
<dbReference type="InterPro" id="IPR001387">
    <property type="entry name" value="Cro/C1-type_HTH"/>
</dbReference>
<dbReference type="EMBL" id="QSQP01000033">
    <property type="protein sequence ID" value="RGK38865.1"/>
    <property type="molecule type" value="Genomic_DNA"/>
</dbReference>
<name>A0A3E4LNG2_9FIRM</name>
<dbReference type="PANTHER" id="PTHR37301">
    <property type="entry name" value="DNA-BINDING PROTEIN-RELATED"/>
    <property type="match status" value="1"/>
</dbReference>
<dbReference type="EMBL" id="JAJCJQ010000012">
    <property type="protein sequence ID" value="MCB6961078.1"/>
    <property type="molecule type" value="Genomic_DNA"/>
</dbReference>
<dbReference type="PANTHER" id="PTHR37301:SF1">
    <property type="entry name" value="DNA-BINDING PROTEIN"/>
    <property type="match status" value="1"/>
</dbReference>
<dbReference type="Gene3D" id="1.10.260.40">
    <property type="entry name" value="lambda repressor-like DNA-binding domains"/>
    <property type="match status" value="1"/>
</dbReference>
<dbReference type="InterPro" id="IPR010982">
    <property type="entry name" value="Lambda_DNA-bd_dom_sf"/>
</dbReference>
<evidence type="ECO:0000313" key="3">
    <source>
        <dbReference type="EMBL" id="RGK38865.1"/>
    </source>
</evidence>
<comment type="caution">
    <text evidence="3">The sequence shown here is derived from an EMBL/GenBank/DDBJ whole genome shotgun (WGS) entry which is preliminary data.</text>
</comment>
<dbReference type="RefSeq" id="WP_117686827.1">
    <property type="nucleotide sequence ID" value="NZ_JAJCJQ010000012.1"/>
</dbReference>
<protein>
    <submittedName>
        <fullName evidence="2">Helix-turn-helix transcriptional regulator</fullName>
    </submittedName>
    <submittedName>
        <fullName evidence="3">XRE family transcriptional regulator</fullName>
    </submittedName>
</protein>
<proteinExistence type="predicted"/>
<dbReference type="SUPFAM" id="SSF47413">
    <property type="entry name" value="lambda repressor-like DNA-binding domains"/>
    <property type="match status" value="1"/>
</dbReference>
<gene>
    <name evidence="3" type="ORF">DXD13_15225</name>
    <name evidence="2" type="ORF">LIZ82_09300</name>
</gene>
<reference evidence="3 4" key="1">
    <citation type="submission" date="2018-08" db="EMBL/GenBank/DDBJ databases">
        <title>A genome reference for cultivated species of the human gut microbiota.</title>
        <authorList>
            <person name="Zou Y."/>
            <person name="Xue W."/>
            <person name="Luo G."/>
        </authorList>
    </citation>
    <scope>NUCLEOTIDE SEQUENCE [LARGE SCALE GENOMIC DNA]</scope>
    <source>
        <strain evidence="3 4">TF11-15AC</strain>
    </source>
</reference>
<organism evidence="3 4">
    <name type="scientific">Agathobacter rectalis</name>
    <dbReference type="NCBI Taxonomy" id="39491"/>
    <lineage>
        <taxon>Bacteria</taxon>
        <taxon>Bacillati</taxon>
        <taxon>Bacillota</taxon>
        <taxon>Clostridia</taxon>
        <taxon>Lachnospirales</taxon>
        <taxon>Lachnospiraceae</taxon>
        <taxon>Agathobacter</taxon>
    </lineage>
</organism>